<protein>
    <submittedName>
        <fullName evidence="2">Uncharacterized protein</fullName>
    </submittedName>
</protein>
<sequence>MSDNNGESEGISRRNVLRSVGAAGAAAATGLSGVGSAAGGMADTTERGSLDAEGDRRTVTVDASGEASYEFSVSGVLVATDAPEDAVDAGAASASLTDGAHTFEFTGEFTAFDLAGDARVRVDGEPFYVDSFPRQTVEIAPSGSVSVDISASGRLEAGGGGRGRRTRGGGASGDGSGPLDRVNDRTLRGTISSPVTLSYAGELTHFEADGDVRVRKNGDVVDAAEVLPSAMPGGVTVSGSGQSFAVETSDRAEAVGTAASAEDGTVTGTATEGGTEARFDGNLLSLSQGDATATISVEEKRVICSAPADGAVEFTIDATDAILYEDAAHETLTTTVSAGSTERIKFLGDVTALGVGGVTAEFDPVRYPEAGDSARLQAAAAFERTDAYDRAAAQADGRVRHDADGIYTVSYVADGDRTDSVVYRLTDVGQGDEATVTLSRRRRSGDVTNVENTYQWKTSYGTTSKVKAESLALAGAASVQSASFETTTAEYDVSENGARAASQQVEAQGLIDDATDFLGDIWDGLTDVAGDVAGLTGDMMQDAIEAAPVDMGELAVTSGQIVCNSITALQDLATELINTKYVYDVARWEDVDLGKVLWKVRLTGYDSIVSIATSQALGEFGDGDWSCGACISVIRLVLDVGICGFGVGAFCAGTNWWNLGLGAAPCTIALGAVCSYAVTLLPDAKEMCSYANEPTGWEVC</sequence>
<dbReference type="RefSeq" id="WP_198062080.1">
    <property type="nucleotide sequence ID" value="NZ_CP065856.1"/>
</dbReference>
<feature type="region of interest" description="Disordered" evidence="1">
    <location>
        <begin position="34"/>
        <end position="56"/>
    </location>
</feature>
<organism evidence="2 3">
    <name type="scientific">Halosimplex litoreum</name>
    <dbReference type="NCBI Taxonomy" id="1198301"/>
    <lineage>
        <taxon>Archaea</taxon>
        <taxon>Methanobacteriati</taxon>
        <taxon>Methanobacteriota</taxon>
        <taxon>Stenosarchaea group</taxon>
        <taxon>Halobacteria</taxon>
        <taxon>Halobacteriales</taxon>
        <taxon>Haloarculaceae</taxon>
        <taxon>Halosimplex</taxon>
    </lineage>
</organism>
<dbReference type="OrthoDB" id="267724at2157"/>
<dbReference type="EMBL" id="CP065856">
    <property type="protein sequence ID" value="QPV63290.1"/>
    <property type="molecule type" value="Genomic_DNA"/>
</dbReference>
<accession>A0A7T3FYX9</accession>
<keyword evidence="3" id="KW-1185">Reference proteome</keyword>
<feature type="region of interest" description="Disordered" evidence="1">
    <location>
        <begin position="150"/>
        <end position="187"/>
    </location>
</feature>
<dbReference type="Proteomes" id="UP000595001">
    <property type="component" value="Chromosome"/>
</dbReference>
<name>A0A7T3FYX9_9EURY</name>
<feature type="compositionally biased region" description="Basic and acidic residues" evidence="1">
    <location>
        <begin position="44"/>
        <end position="56"/>
    </location>
</feature>
<evidence type="ECO:0000313" key="3">
    <source>
        <dbReference type="Proteomes" id="UP000595001"/>
    </source>
</evidence>
<gene>
    <name evidence="2" type="ORF">I7X12_01260</name>
</gene>
<dbReference type="AlphaFoldDB" id="A0A7T3FYX9"/>
<dbReference type="KEGG" id="hlt:I7X12_01260"/>
<reference evidence="2 3" key="1">
    <citation type="submission" date="2020-12" db="EMBL/GenBank/DDBJ databases">
        <title>Halosimplex halophilum sp. nov. and Halosimplex salinum sp. nov., two new members of the genus Halosimplex.</title>
        <authorList>
            <person name="Cui H.L."/>
        </authorList>
    </citation>
    <scope>NUCLEOTIDE SEQUENCE [LARGE SCALE GENOMIC DNA]</scope>
    <source>
        <strain evidence="2 3">YGH94</strain>
    </source>
</reference>
<dbReference type="GeneID" id="60587079"/>
<dbReference type="InterPro" id="IPR006311">
    <property type="entry name" value="TAT_signal"/>
</dbReference>
<evidence type="ECO:0000256" key="1">
    <source>
        <dbReference type="SAM" id="MobiDB-lite"/>
    </source>
</evidence>
<proteinExistence type="predicted"/>
<dbReference type="PROSITE" id="PS51318">
    <property type="entry name" value="TAT"/>
    <property type="match status" value="1"/>
</dbReference>
<evidence type="ECO:0000313" key="2">
    <source>
        <dbReference type="EMBL" id="QPV63290.1"/>
    </source>
</evidence>